<evidence type="ECO:0000313" key="1">
    <source>
        <dbReference type="EMBL" id="KAI8002676.1"/>
    </source>
</evidence>
<keyword evidence="2" id="KW-1185">Reference proteome</keyword>
<gene>
    <name evidence="1" type="ORF">LOK49_LG08G00009</name>
</gene>
<reference evidence="1 2" key="1">
    <citation type="journal article" date="2022" name="Plant J.">
        <title>Chromosome-level genome of Camellia lanceoleosa provides a valuable resource for understanding genome evolution and self-incompatibility.</title>
        <authorList>
            <person name="Gong W."/>
            <person name="Xiao S."/>
            <person name="Wang L."/>
            <person name="Liao Z."/>
            <person name="Chang Y."/>
            <person name="Mo W."/>
            <person name="Hu G."/>
            <person name="Li W."/>
            <person name="Zhao G."/>
            <person name="Zhu H."/>
            <person name="Hu X."/>
            <person name="Ji K."/>
            <person name="Xiang X."/>
            <person name="Song Q."/>
            <person name="Yuan D."/>
            <person name="Jin S."/>
            <person name="Zhang L."/>
        </authorList>
    </citation>
    <scope>NUCLEOTIDE SEQUENCE [LARGE SCALE GENOMIC DNA]</scope>
    <source>
        <strain evidence="1">SQ_2022a</strain>
    </source>
</reference>
<sequence length="256" mass="28344">MRLAILDHASNLATKIRSNLTNSMKALGVDILTGVGTILGPQKVKYGANNVITAKDIIIALGSYLLCEGIAVDDVPSPQKKVMQMKSTAKYEKKIQELSTQCQHKTDECYQAWMSLTATNEQLAKMGLGRRASQYQVMKVVSRADAMLQITLELVSSKPVTEVKDDKVIKKILKEWEGYDCPNDGATVKLKLIGKLEDGTIFLKKGHDNDEELFEFKTDEEQVIEGLDIAVMTMKKEEIALLTVAPEYAFGSSESH</sequence>
<keyword evidence="1" id="KW-0413">Isomerase</keyword>
<comment type="caution">
    <text evidence="1">The sequence shown here is derived from an EMBL/GenBank/DDBJ whole genome shotgun (WGS) entry which is preliminary data.</text>
</comment>
<name>A0ACC0GRE3_9ERIC</name>
<proteinExistence type="predicted"/>
<dbReference type="Proteomes" id="UP001060215">
    <property type="component" value="Chromosome 9"/>
</dbReference>
<protein>
    <submittedName>
        <fullName evidence="1">Peptidyl-prolyl cis-trans isomerase FKBP62</fullName>
    </submittedName>
</protein>
<evidence type="ECO:0000313" key="2">
    <source>
        <dbReference type="Proteomes" id="UP001060215"/>
    </source>
</evidence>
<organism evidence="1 2">
    <name type="scientific">Camellia lanceoleosa</name>
    <dbReference type="NCBI Taxonomy" id="1840588"/>
    <lineage>
        <taxon>Eukaryota</taxon>
        <taxon>Viridiplantae</taxon>
        <taxon>Streptophyta</taxon>
        <taxon>Embryophyta</taxon>
        <taxon>Tracheophyta</taxon>
        <taxon>Spermatophyta</taxon>
        <taxon>Magnoliopsida</taxon>
        <taxon>eudicotyledons</taxon>
        <taxon>Gunneridae</taxon>
        <taxon>Pentapetalae</taxon>
        <taxon>asterids</taxon>
        <taxon>Ericales</taxon>
        <taxon>Theaceae</taxon>
        <taxon>Camellia</taxon>
    </lineage>
</organism>
<accession>A0ACC0GRE3</accession>
<dbReference type="EMBL" id="CM045766">
    <property type="protein sequence ID" value="KAI8002676.1"/>
    <property type="molecule type" value="Genomic_DNA"/>
</dbReference>